<keyword evidence="9" id="KW-1185">Reference proteome</keyword>
<dbReference type="InterPro" id="IPR041118">
    <property type="entry name" value="Rx_N"/>
</dbReference>
<dbReference type="STRING" id="65489.A0A0D3ETG0"/>
<dbReference type="PANTHER" id="PTHR33377:SF36">
    <property type="entry name" value="OS01G0720900 PROTEIN"/>
    <property type="match status" value="1"/>
</dbReference>
<accession>A0A0D3ETG0</accession>
<dbReference type="eggNOG" id="KOG4658">
    <property type="taxonomic scope" value="Eukaryota"/>
</dbReference>
<evidence type="ECO:0000313" key="9">
    <source>
        <dbReference type="Proteomes" id="UP000026960"/>
    </source>
</evidence>
<dbReference type="Proteomes" id="UP000026960">
    <property type="component" value="Chromosome 1"/>
</dbReference>
<evidence type="ECO:0000313" key="8">
    <source>
        <dbReference type="EnsemblPlants" id="OBART01G29220.1"/>
    </source>
</evidence>
<evidence type="ECO:0000256" key="6">
    <source>
        <dbReference type="SAM" id="MobiDB-lite"/>
    </source>
</evidence>
<dbReference type="InterPro" id="IPR027417">
    <property type="entry name" value="P-loop_NTPase"/>
</dbReference>
<feature type="region of interest" description="Disordered" evidence="6">
    <location>
        <begin position="1491"/>
        <end position="1518"/>
    </location>
</feature>
<keyword evidence="5" id="KW-0611">Plant defense</keyword>
<reference evidence="8" key="1">
    <citation type="journal article" date="2009" name="Rice">
        <title>De Novo Next Generation Sequencing of Plant Genomes.</title>
        <authorList>
            <person name="Rounsley S."/>
            <person name="Marri P.R."/>
            <person name="Yu Y."/>
            <person name="He R."/>
            <person name="Sisneros N."/>
            <person name="Goicoechea J.L."/>
            <person name="Lee S.J."/>
            <person name="Angelova A."/>
            <person name="Kudrna D."/>
            <person name="Luo M."/>
            <person name="Affourtit J."/>
            <person name="Desany B."/>
            <person name="Knight J."/>
            <person name="Niazi F."/>
            <person name="Egholm M."/>
            <person name="Wing R.A."/>
        </authorList>
    </citation>
    <scope>NUCLEOTIDE SEQUENCE [LARGE SCALE GENOMIC DNA]</scope>
    <source>
        <strain evidence="8">cv. IRGC 105608</strain>
    </source>
</reference>
<dbReference type="GO" id="GO:0043531">
    <property type="term" value="F:ADP binding"/>
    <property type="evidence" value="ECO:0007669"/>
    <property type="project" value="InterPro"/>
</dbReference>
<evidence type="ECO:0000259" key="7">
    <source>
        <dbReference type="Pfam" id="PF18052"/>
    </source>
</evidence>
<name>A0A0D3ETG0_9ORYZ</name>
<dbReference type="GO" id="GO:0006952">
    <property type="term" value="P:defense response"/>
    <property type="evidence" value="ECO:0007669"/>
    <property type="project" value="UniProtKB-KW"/>
</dbReference>
<feature type="domain" description="Disease resistance N-terminal" evidence="7">
    <location>
        <begin position="1531"/>
        <end position="1614"/>
    </location>
</feature>
<dbReference type="Gene3D" id="3.40.50.300">
    <property type="entry name" value="P-loop containing nucleotide triphosphate hydrolases"/>
    <property type="match status" value="2"/>
</dbReference>
<dbReference type="Pfam" id="PF18052">
    <property type="entry name" value="Rx_N"/>
    <property type="match status" value="4"/>
</dbReference>
<feature type="domain" description="Disease resistance N-terminal" evidence="7">
    <location>
        <begin position="1034"/>
        <end position="1108"/>
    </location>
</feature>
<dbReference type="Gramene" id="OBART01G29220.1">
    <property type="protein sequence ID" value="OBART01G29220.1"/>
    <property type="gene ID" value="OBART01G29220"/>
</dbReference>
<dbReference type="Gene3D" id="1.20.5.4130">
    <property type="match status" value="1"/>
</dbReference>
<comment type="similarity">
    <text evidence="1">Belongs to the disease resistance NB-LRR family.</text>
</comment>
<feature type="domain" description="Disease resistance N-terminal" evidence="7">
    <location>
        <begin position="87"/>
        <end position="158"/>
    </location>
</feature>
<dbReference type="SUPFAM" id="SSF52540">
    <property type="entry name" value="P-loop containing nucleoside triphosphate hydrolases"/>
    <property type="match status" value="4"/>
</dbReference>
<keyword evidence="3" id="KW-0677">Repeat</keyword>
<feature type="compositionally biased region" description="Basic and acidic residues" evidence="6">
    <location>
        <begin position="1507"/>
        <end position="1518"/>
    </location>
</feature>
<dbReference type="PaxDb" id="65489-OBART01G29220.1"/>
<keyword evidence="2" id="KW-0433">Leucine-rich repeat</keyword>
<feature type="domain" description="Disease resistance N-terminal" evidence="7">
    <location>
        <begin position="539"/>
        <end position="621"/>
    </location>
</feature>
<evidence type="ECO:0000256" key="1">
    <source>
        <dbReference type="ARBA" id="ARBA00008894"/>
    </source>
</evidence>
<evidence type="ECO:0000256" key="3">
    <source>
        <dbReference type="ARBA" id="ARBA00022737"/>
    </source>
</evidence>
<evidence type="ECO:0000256" key="4">
    <source>
        <dbReference type="ARBA" id="ARBA00022741"/>
    </source>
</evidence>
<sequence length="2018" mass="234083">MILQLQMMRKAMYKGYYMSESFSYQIITGKFQGELVDLLIAFSHLVQQSGFIYPLEQWKYSVRGRDKRDAKDGWSISFVIDIYHHHHQGGVEENLQQLHRMLLRIKAVVEADSRCITNQAMLLQLRMLRDVMFRGYYFVDNFRYRIFQAQAKDEVEQVKSHLKSWRKKSCKKMLGHLETIVSDTQEFVVLASSYPRITRQPYCSYVLLENRMFGRHAELERVIKFLLEQHPLCGAKGIDVLPIIGPGRVGKSTLVEHVCRDERVRKCFSTIVFYSPDSIDNGDMVLLPDTRAIKYRNPASGEQSLAIIELVDEMDDETWRRILHSLRGDHITSVSKIIITSRSRKIATFGTTKALQLDFLPKEAFWYLFKTVAFGSTNPEEEPKLASICMEIADLVNGSFMESNVVGSILRSNLSAQFWYNFLKRLKYFTDRHFRLLGEHPRDSYKSNRGRTYIWMHKNYYGDGDAATYNLYHANSAGLNNLPMIRMSDMLIGNVKPQKKCEALEWQSSIPPYYSYIVQYEILARQPLMLPKRKRSRALLEESISFMIDRYKQQQQSVEEESRLQQLQRVLLRIEAIVEEADGRLITNRAMLQQLGMLREMMYRGYYFLDGFRYRIAQPHAQDEVGDLSPFSPLKRFCISTRDRKTTISEILEKKELQEMLGRLKTVVSDMQEFVVLVSGYPRMKRQPYCSYLLLENCMFGRQIEKERIINFLLAPHPLGNEEDIDVLPIIGPGRVGKSTLVEHVCRDERSLAIIELVDEMDDETWRRILQSLRSGDHVAPVSKIIITSRSNKIATFGTTKALHLGFLPKEDFWYFFKTVAFGSTNPEEEPKLASICMEIAAVLNGSFMGLNIVASILNSNLSAQFWYSLLKRLKFFTYRHIHLLGEHPRDLYNANSGRTYIWMHENYCGDSDLVTYNYYQVNSARLNGLQTVLTSRDILTGTVKPQAAKYEVLEWQSSIPPYISYITQYEILAQQKLMLPPKRKRSGALSEELRLCISTRTWKILSQVLEKKELQKMLDHLQSIVSDMQESISFTIDRYYRQHQGVEENLRKLHRMLLRIQAIVEEAHGRQITNQAMLLQLRMVRAVMYRGYYFLDNFRYRTVQAHAQDEVGDRSLGLSPFSQFKRFCFSTRTRKITSEVLDQKELQKMLGHLENIVSDMQEFVAFVSCFPRMSRQPYCSYLLLENCMFGRQIEQERIINFLLEPNHPSAKGINVLPIIGPGRVGKSTLVEHVCHDERVQLVPLTEIGVIKHRNPASTGQSLLIIELVNDMDNETWTRILHRLRGDHSTPVGKIIITSRSNKVATFGTTEALQLDFLPEEEFWYFFKTMVFGSANPEEEPELAAICMEIAALMNRSFMGTYIIGDILRSNLNPQFWYKFLECFKYYTDIHIRELGEHPTETYKRISGHTCVWTPENRCVTEATYALTYTLYQASSEDLNDQPMVLASDVLVGNVQLQGKVDVLQWRSKIPPYYCYMAHFEVLARPLHMPPKRKRSRSLSGQLAHGDGVRSGDGRRGDLPPARLHRPLAVLGDLLGRSISFIVDSYYQQHQGVEENLQKLHHVLLRIQAIVEEASSRHITNQAMLLQLTMLSNMMYRGYYFLDNFRYRIVRPHAQDELGDRSLGMSPFSPFKRLCFSTRTRKIVSEVLERKELQKMLGHLETIISDMQEFVVFLSSYPRMGRQPYCSYLLLENCMFGRQAEQERVINFLLKPCRPGAEGCDVLPIIGPGRVGKSTLVEHVCRDERVRKYFSTIVFYSPDGIGGEYHALLTDTVVIKHQNPSSTEQSLLVIELSNDMDDETWRRILHRLRNHITPVSKIIITSRSKNIATFGTTEALQLDFLPKEAFWYFFKTIAFGSSNPEEEPKLAAVCMEIAVLMNGSFIGAHVIGGILRSNLSAQFWYTFLEYYRYFTGWYIHLQGEHQSDMFKKRSGLTYIWSYKNWSAVTATFHLYQISSANLNDLPVIRTSELLTRDIKLEGKFDALEWRSSVPPYYSYMAHHEVLARPPIIFPKRKRSRPI</sequence>
<protein>
    <recommendedName>
        <fullName evidence="7">Disease resistance N-terminal domain-containing protein</fullName>
    </recommendedName>
</protein>
<keyword evidence="4" id="KW-0547">Nucleotide-binding</keyword>
<dbReference type="PANTHER" id="PTHR33377">
    <property type="entry name" value="OS10G0134700 PROTEIN-RELATED"/>
    <property type="match status" value="1"/>
</dbReference>
<dbReference type="EnsemblPlants" id="OBART01G29220.1">
    <property type="protein sequence ID" value="OBART01G29220.1"/>
    <property type="gene ID" value="OBART01G29220"/>
</dbReference>
<evidence type="ECO:0000256" key="2">
    <source>
        <dbReference type="ARBA" id="ARBA00022614"/>
    </source>
</evidence>
<reference evidence="8" key="2">
    <citation type="submission" date="2015-03" db="UniProtKB">
        <authorList>
            <consortium name="EnsemblPlants"/>
        </authorList>
    </citation>
    <scope>IDENTIFICATION</scope>
</reference>
<organism evidence="8">
    <name type="scientific">Oryza barthii</name>
    <dbReference type="NCBI Taxonomy" id="65489"/>
    <lineage>
        <taxon>Eukaryota</taxon>
        <taxon>Viridiplantae</taxon>
        <taxon>Streptophyta</taxon>
        <taxon>Embryophyta</taxon>
        <taxon>Tracheophyta</taxon>
        <taxon>Spermatophyta</taxon>
        <taxon>Magnoliopsida</taxon>
        <taxon>Liliopsida</taxon>
        <taxon>Poales</taxon>
        <taxon>Poaceae</taxon>
        <taxon>BOP clade</taxon>
        <taxon>Oryzoideae</taxon>
        <taxon>Oryzeae</taxon>
        <taxon>Oryzinae</taxon>
        <taxon>Oryza</taxon>
    </lineage>
</organism>
<proteinExistence type="inferred from homology"/>
<evidence type="ECO:0000256" key="5">
    <source>
        <dbReference type="ARBA" id="ARBA00022821"/>
    </source>
</evidence>